<dbReference type="PIRSF" id="PIRSF000525">
    <property type="entry name" value="SerC"/>
    <property type="match status" value="1"/>
</dbReference>
<evidence type="ECO:0000256" key="5">
    <source>
        <dbReference type="ARBA" id="ARBA00022576"/>
    </source>
</evidence>
<evidence type="ECO:0000313" key="13">
    <source>
        <dbReference type="RefSeq" id="XP_065661111.1"/>
    </source>
</evidence>
<name>A0ABM4CHA1_HYDVU</name>
<evidence type="ECO:0000256" key="6">
    <source>
        <dbReference type="ARBA" id="ARBA00022605"/>
    </source>
</evidence>
<dbReference type="InterPro" id="IPR022278">
    <property type="entry name" value="Pser_aminoTfrase"/>
</dbReference>
<evidence type="ECO:0000313" key="12">
    <source>
        <dbReference type="Proteomes" id="UP001652625"/>
    </source>
</evidence>
<evidence type="ECO:0000256" key="4">
    <source>
        <dbReference type="ARBA" id="ARBA00013030"/>
    </source>
</evidence>
<proteinExistence type="inferred from homology"/>
<gene>
    <name evidence="13 14" type="primary">LOC100206187</name>
</gene>
<sequence>MSFQERVVNFFPGPSALPIEVLQQASNEMLNYNGMGYGVMEMSHRSSQFISICNQAEADTRELLNIPDNYKVLFLQGGCTGMFAAVAMNFLTENGIADYLVTGTWSEKAASEASKYGRVNLVVPKVAKYTGIPPTETWQLSKDADYFYYCSNETIGGIEFDFIPETNGKPLVCDMSSNIMTRKLDISKFACIIAGAQKLLGPAGVVLVIVREDLIGKQLKICPSIWNFKEQVELGSSLNTPPCYSIYITGLVLKWMRKLGGLEYFEKQTHEKSQLLYNTIAESKGFYTALVDVKSQSRLNIPFRVGGPNGDESIEKSFVQLAKERGLDGLSGHRSVGGCRASIYNTISLTDVERLCIFMKEFQHCYQN</sequence>
<keyword evidence="12" id="KW-1185">Reference proteome</keyword>
<comment type="similarity">
    <text evidence="3">Belongs to the class-V pyridoxal-phosphate-dependent aminotransferase family. SerC subfamily.</text>
</comment>
<dbReference type="Gene3D" id="3.40.640.10">
    <property type="entry name" value="Type I PLP-dependent aspartate aminotransferase-like (Major domain)"/>
    <property type="match status" value="1"/>
</dbReference>
<evidence type="ECO:0000256" key="8">
    <source>
        <dbReference type="ARBA" id="ARBA00022898"/>
    </source>
</evidence>
<evidence type="ECO:0000256" key="7">
    <source>
        <dbReference type="ARBA" id="ARBA00022679"/>
    </source>
</evidence>
<dbReference type="Proteomes" id="UP001652625">
    <property type="component" value="Chromosome 09"/>
</dbReference>
<dbReference type="EC" id="2.6.1.52" evidence="4"/>
<dbReference type="InterPro" id="IPR000192">
    <property type="entry name" value="Aminotrans_V_dom"/>
</dbReference>
<protein>
    <recommendedName>
        <fullName evidence="4">phosphoserine transaminase</fullName>
        <ecNumber evidence="4">2.6.1.52</ecNumber>
    </recommendedName>
</protein>
<evidence type="ECO:0000256" key="2">
    <source>
        <dbReference type="ARBA" id="ARBA00005099"/>
    </source>
</evidence>
<comment type="cofactor">
    <cofactor evidence="1">
        <name>pyridoxal 5'-phosphate</name>
        <dbReference type="ChEBI" id="CHEBI:597326"/>
    </cofactor>
</comment>
<dbReference type="PANTHER" id="PTHR43247">
    <property type="entry name" value="PHOSPHOSERINE AMINOTRANSFERASE"/>
    <property type="match status" value="1"/>
</dbReference>
<dbReference type="InterPro" id="IPR015421">
    <property type="entry name" value="PyrdxlP-dep_Trfase_major"/>
</dbReference>
<evidence type="ECO:0000256" key="3">
    <source>
        <dbReference type="ARBA" id="ARBA00006904"/>
    </source>
</evidence>
<dbReference type="GeneID" id="100206187"/>
<dbReference type="HAMAP" id="MF_00160">
    <property type="entry name" value="SerC_aminotrans_5"/>
    <property type="match status" value="1"/>
</dbReference>
<keyword evidence="6" id="KW-0028">Amino-acid biosynthesis</keyword>
<accession>A0ABM4CHA1</accession>
<evidence type="ECO:0000256" key="1">
    <source>
        <dbReference type="ARBA" id="ARBA00001933"/>
    </source>
</evidence>
<evidence type="ECO:0000259" key="11">
    <source>
        <dbReference type="Pfam" id="PF00266"/>
    </source>
</evidence>
<keyword evidence="9" id="KW-0718">Serine biosynthesis</keyword>
<evidence type="ECO:0000256" key="9">
    <source>
        <dbReference type="ARBA" id="ARBA00023299"/>
    </source>
</evidence>
<keyword evidence="8" id="KW-0663">Pyridoxal phosphate</keyword>
<dbReference type="GO" id="GO:0008483">
    <property type="term" value="F:transaminase activity"/>
    <property type="evidence" value="ECO:0007669"/>
    <property type="project" value="UniProtKB-KW"/>
</dbReference>
<feature type="domain" description="Aminotransferase class V" evidence="11">
    <location>
        <begin position="8"/>
        <end position="355"/>
    </location>
</feature>
<evidence type="ECO:0000256" key="10">
    <source>
        <dbReference type="ARBA" id="ARBA00049007"/>
    </source>
</evidence>
<dbReference type="NCBIfam" id="NF003764">
    <property type="entry name" value="PRK05355.1"/>
    <property type="match status" value="1"/>
</dbReference>
<dbReference type="Gene3D" id="3.90.1150.10">
    <property type="entry name" value="Aspartate Aminotransferase, domain 1"/>
    <property type="match status" value="1"/>
</dbReference>
<dbReference type="SUPFAM" id="SSF53383">
    <property type="entry name" value="PLP-dependent transferases"/>
    <property type="match status" value="1"/>
</dbReference>
<reference evidence="13 14" key="1">
    <citation type="submission" date="2025-05" db="UniProtKB">
        <authorList>
            <consortium name="RefSeq"/>
        </authorList>
    </citation>
    <scope>IDENTIFICATION</scope>
</reference>
<dbReference type="NCBIfam" id="TIGR01364">
    <property type="entry name" value="serC_1"/>
    <property type="match status" value="1"/>
</dbReference>
<dbReference type="Pfam" id="PF00266">
    <property type="entry name" value="Aminotran_5"/>
    <property type="match status" value="1"/>
</dbReference>
<organism evidence="12 14">
    <name type="scientific">Hydra vulgaris</name>
    <name type="common">Hydra</name>
    <name type="synonym">Hydra attenuata</name>
    <dbReference type="NCBI Taxonomy" id="6087"/>
    <lineage>
        <taxon>Eukaryota</taxon>
        <taxon>Metazoa</taxon>
        <taxon>Cnidaria</taxon>
        <taxon>Hydrozoa</taxon>
        <taxon>Hydroidolina</taxon>
        <taxon>Anthoathecata</taxon>
        <taxon>Aplanulata</taxon>
        <taxon>Hydridae</taxon>
        <taxon>Hydra</taxon>
    </lineage>
</organism>
<keyword evidence="5 13" id="KW-0032">Aminotransferase</keyword>
<comment type="pathway">
    <text evidence="2">Amino-acid biosynthesis; L-serine biosynthesis; L-serine from 3-phospho-D-glycerate: step 2/3.</text>
</comment>
<dbReference type="InterPro" id="IPR015422">
    <property type="entry name" value="PyrdxlP-dep_Trfase_small"/>
</dbReference>
<dbReference type="InterPro" id="IPR015424">
    <property type="entry name" value="PyrdxlP-dep_Trfase"/>
</dbReference>
<keyword evidence="7" id="KW-0808">Transferase</keyword>
<dbReference type="RefSeq" id="XP_065661112.1">
    <property type="nucleotide sequence ID" value="XM_065805040.1"/>
</dbReference>
<comment type="catalytic activity">
    <reaction evidence="10">
        <text>O-phospho-L-serine + 2-oxoglutarate = 3-phosphooxypyruvate + L-glutamate</text>
        <dbReference type="Rhea" id="RHEA:14329"/>
        <dbReference type="ChEBI" id="CHEBI:16810"/>
        <dbReference type="ChEBI" id="CHEBI:18110"/>
        <dbReference type="ChEBI" id="CHEBI:29985"/>
        <dbReference type="ChEBI" id="CHEBI:57524"/>
        <dbReference type="EC" id="2.6.1.52"/>
    </reaction>
</comment>
<dbReference type="RefSeq" id="XP_065661111.1">
    <property type="nucleotide sequence ID" value="XM_065805039.1"/>
</dbReference>
<evidence type="ECO:0000313" key="14">
    <source>
        <dbReference type="RefSeq" id="XP_065661112.1"/>
    </source>
</evidence>
<dbReference type="PANTHER" id="PTHR43247:SF1">
    <property type="entry name" value="PHOSPHOSERINE AMINOTRANSFERASE"/>
    <property type="match status" value="1"/>
</dbReference>